<accession>A0A540WIE4</accession>
<dbReference type="RefSeq" id="WP_220138050.1">
    <property type="nucleotide sequence ID" value="NZ_VIFM01000889.1"/>
</dbReference>
<gene>
    <name evidence="1" type="ORF">FJV41_51085</name>
</gene>
<organism evidence="1 2">
    <name type="scientific">Myxococcus llanfairpwllgwyngyllgogerychwyrndrobwllllantysiliogogogochensis</name>
    <dbReference type="NCBI Taxonomy" id="2590453"/>
    <lineage>
        <taxon>Bacteria</taxon>
        <taxon>Pseudomonadati</taxon>
        <taxon>Myxococcota</taxon>
        <taxon>Myxococcia</taxon>
        <taxon>Myxococcales</taxon>
        <taxon>Cystobacterineae</taxon>
        <taxon>Myxococcaceae</taxon>
        <taxon>Myxococcus</taxon>
    </lineage>
</organism>
<dbReference type="AlphaFoldDB" id="A0A540WIE4"/>
<dbReference type="Proteomes" id="UP000315369">
    <property type="component" value="Unassembled WGS sequence"/>
</dbReference>
<feature type="non-terminal residue" evidence="1">
    <location>
        <position position="113"/>
    </location>
</feature>
<dbReference type="EMBL" id="VIFM01000889">
    <property type="protein sequence ID" value="TQF08224.1"/>
    <property type="molecule type" value="Genomic_DNA"/>
</dbReference>
<dbReference type="PANTHER" id="PTHR41313:SF1">
    <property type="entry name" value="DNA METHYLASE ADENINE-SPECIFIC DOMAIN-CONTAINING PROTEIN"/>
    <property type="match status" value="1"/>
</dbReference>
<proteinExistence type="predicted"/>
<evidence type="ECO:0000313" key="1">
    <source>
        <dbReference type="EMBL" id="TQF08224.1"/>
    </source>
</evidence>
<evidence type="ECO:0000313" key="2">
    <source>
        <dbReference type="Proteomes" id="UP000315369"/>
    </source>
</evidence>
<sequence length="113" mass="13317">MLARIATCDWDAIVVTQATFESMKVSNDYMENFIEEELAKIEAAIRMHSEGRSNKIVKQLARAKKSWRARLEKLNNTRKKEAVLDFEDLGVDWLMIDESHYAKNLYRFSKMER</sequence>
<dbReference type="InterPro" id="IPR052933">
    <property type="entry name" value="DNA_Protect_Modify"/>
</dbReference>
<name>A0A540WIE4_9BACT</name>
<dbReference type="PANTHER" id="PTHR41313">
    <property type="entry name" value="ADENINE-SPECIFIC METHYLTRANSFERASE"/>
    <property type="match status" value="1"/>
</dbReference>
<keyword evidence="2" id="KW-1185">Reference proteome</keyword>
<comment type="caution">
    <text evidence="1">The sequence shown here is derived from an EMBL/GenBank/DDBJ whole genome shotgun (WGS) entry which is preliminary data.</text>
</comment>
<reference evidence="1 2" key="1">
    <citation type="submission" date="2019-06" db="EMBL/GenBank/DDBJ databases">
        <authorList>
            <person name="Livingstone P."/>
            <person name="Whitworth D."/>
        </authorList>
    </citation>
    <scope>NUCLEOTIDE SEQUENCE [LARGE SCALE GENOMIC DNA]</scope>
    <source>
        <strain evidence="1 2">AM401</strain>
    </source>
</reference>
<protein>
    <submittedName>
        <fullName evidence="1">Uncharacterized protein</fullName>
    </submittedName>
</protein>